<organism evidence="3 4">
    <name type="scientific">Alteribacter lacisalsi</name>
    <dbReference type="NCBI Taxonomy" id="2045244"/>
    <lineage>
        <taxon>Bacteria</taxon>
        <taxon>Bacillati</taxon>
        <taxon>Bacillota</taxon>
        <taxon>Bacilli</taxon>
        <taxon>Bacillales</taxon>
        <taxon>Bacillaceae</taxon>
        <taxon>Alteribacter</taxon>
    </lineage>
</organism>
<evidence type="ECO:0000313" key="4">
    <source>
        <dbReference type="Proteomes" id="UP000248066"/>
    </source>
</evidence>
<dbReference type="InterPro" id="IPR003010">
    <property type="entry name" value="C-N_Hydrolase"/>
</dbReference>
<protein>
    <submittedName>
        <fullName evidence="3">Carbon-nitrogen hydrolase</fullName>
    </submittedName>
</protein>
<feature type="domain" description="CN hydrolase" evidence="2">
    <location>
        <begin position="1"/>
        <end position="240"/>
    </location>
</feature>
<name>A0A2W0H3R0_9BACI</name>
<dbReference type="PANTHER" id="PTHR23088:SF27">
    <property type="entry name" value="DEAMINATED GLUTATHIONE AMIDASE"/>
    <property type="match status" value="1"/>
</dbReference>
<dbReference type="PANTHER" id="PTHR23088">
    <property type="entry name" value="NITRILASE-RELATED"/>
    <property type="match status" value="1"/>
</dbReference>
<dbReference type="SUPFAM" id="SSF56317">
    <property type="entry name" value="Carbon-nitrogen hydrolase"/>
    <property type="match status" value="1"/>
</dbReference>
<proteinExistence type="inferred from homology"/>
<dbReference type="OrthoDB" id="9811121at2"/>
<dbReference type="CDD" id="cd07583">
    <property type="entry name" value="nitrilase_5"/>
    <property type="match status" value="1"/>
</dbReference>
<evidence type="ECO:0000256" key="1">
    <source>
        <dbReference type="ARBA" id="ARBA00010613"/>
    </source>
</evidence>
<dbReference type="EMBL" id="PDOF01000002">
    <property type="protein sequence ID" value="PYZ96464.1"/>
    <property type="molecule type" value="Genomic_DNA"/>
</dbReference>
<dbReference type="Proteomes" id="UP000248066">
    <property type="component" value="Unassembled WGS sequence"/>
</dbReference>
<reference evidence="3 4" key="1">
    <citation type="submission" date="2017-10" db="EMBL/GenBank/DDBJ databases">
        <title>Bacillus sp. nov., a halophilic bacterium isolated from a Yangshapao Lake.</title>
        <authorList>
            <person name="Wang H."/>
        </authorList>
    </citation>
    <scope>NUCLEOTIDE SEQUENCE [LARGE SCALE GENOMIC DNA]</scope>
    <source>
        <strain evidence="3 4">YSP-3</strain>
    </source>
</reference>
<dbReference type="InterPro" id="IPR036526">
    <property type="entry name" value="C-N_Hydrolase_sf"/>
</dbReference>
<evidence type="ECO:0000313" key="3">
    <source>
        <dbReference type="EMBL" id="PYZ96464.1"/>
    </source>
</evidence>
<dbReference type="GO" id="GO:0016787">
    <property type="term" value="F:hydrolase activity"/>
    <property type="evidence" value="ECO:0007669"/>
    <property type="project" value="UniProtKB-KW"/>
</dbReference>
<dbReference type="RefSeq" id="WP_110520180.1">
    <property type="nucleotide sequence ID" value="NZ_PDOF01000002.1"/>
</dbReference>
<dbReference type="Gene3D" id="3.60.110.10">
    <property type="entry name" value="Carbon-nitrogen hydrolase"/>
    <property type="match status" value="1"/>
</dbReference>
<comment type="similarity">
    <text evidence="1">Belongs to the carbon-nitrogen hydrolase superfamily. NIT1/NIT2 family.</text>
</comment>
<sequence>MNIVTFQTDIIPGDPEANRQAMKKRFERVVTPGDTDLVVLPEMWTTAYTLPDLHTQAEEMESRTLALLKELAVAYDVHIVGGSIAVLENGKVYNRALVVNRTGELVYHYDKLHLVPMLNEPDFLAPGGQKVKVFELDGVKMGLIICFDLRFPEIIRELALQGAQALFIPAEWPDARAGHWEILQQARAIENQMYVISSNRIGSYDGVDFAGRSMIIDPWGNIMAKGSADKEEFLRISLDLENVKDVRRRVPIFDSRVPEFY</sequence>
<dbReference type="Pfam" id="PF00795">
    <property type="entry name" value="CN_hydrolase"/>
    <property type="match status" value="1"/>
</dbReference>
<dbReference type="PROSITE" id="PS50263">
    <property type="entry name" value="CN_HYDROLASE"/>
    <property type="match status" value="1"/>
</dbReference>
<keyword evidence="4" id="KW-1185">Reference proteome</keyword>
<accession>A0A2W0H3R0</accession>
<gene>
    <name evidence="3" type="ORF">CR205_12140</name>
</gene>
<keyword evidence="3" id="KW-0378">Hydrolase</keyword>
<evidence type="ECO:0000259" key="2">
    <source>
        <dbReference type="PROSITE" id="PS50263"/>
    </source>
</evidence>
<dbReference type="AlphaFoldDB" id="A0A2W0H3R0"/>
<comment type="caution">
    <text evidence="3">The sequence shown here is derived from an EMBL/GenBank/DDBJ whole genome shotgun (WGS) entry which is preliminary data.</text>
</comment>